<dbReference type="Gene3D" id="3.20.20.80">
    <property type="entry name" value="Glycosidases"/>
    <property type="match status" value="1"/>
</dbReference>
<evidence type="ECO:0000256" key="5">
    <source>
        <dbReference type="ARBA" id="ARBA00022525"/>
    </source>
</evidence>
<comment type="similarity">
    <text evidence="3 9">Belongs to the glycosyl hydrolase 5 (cellulase A) family.</text>
</comment>
<reference evidence="12" key="1">
    <citation type="journal article" date="2020" name="Stud. Mycol.">
        <title>101 Dothideomycetes genomes: a test case for predicting lifestyles and emergence of pathogens.</title>
        <authorList>
            <person name="Haridas S."/>
            <person name="Albert R."/>
            <person name="Binder M."/>
            <person name="Bloem J."/>
            <person name="Labutti K."/>
            <person name="Salamov A."/>
            <person name="Andreopoulos B."/>
            <person name="Baker S."/>
            <person name="Barry K."/>
            <person name="Bills G."/>
            <person name="Bluhm B."/>
            <person name="Cannon C."/>
            <person name="Castanera R."/>
            <person name="Culley D."/>
            <person name="Daum C."/>
            <person name="Ezra D."/>
            <person name="Gonzalez J."/>
            <person name="Henrissat B."/>
            <person name="Kuo A."/>
            <person name="Liang C."/>
            <person name="Lipzen A."/>
            <person name="Lutzoni F."/>
            <person name="Magnuson J."/>
            <person name="Mondo S."/>
            <person name="Nolan M."/>
            <person name="Ohm R."/>
            <person name="Pangilinan J."/>
            <person name="Park H.-J."/>
            <person name="Ramirez L."/>
            <person name="Alfaro M."/>
            <person name="Sun H."/>
            <person name="Tritt A."/>
            <person name="Yoshinaga Y."/>
            <person name="Zwiers L.-H."/>
            <person name="Turgeon B."/>
            <person name="Goodwin S."/>
            <person name="Spatafora J."/>
            <person name="Crous P."/>
            <person name="Grigoriev I."/>
        </authorList>
    </citation>
    <scope>NUCLEOTIDE SEQUENCE</scope>
    <source>
        <strain evidence="12">CBS 627.86</strain>
    </source>
</reference>
<evidence type="ECO:0000256" key="6">
    <source>
        <dbReference type="ARBA" id="ARBA00022729"/>
    </source>
</evidence>
<dbReference type="AlphaFoldDB" id="A0A6A5YX13"/>
<sequence length="375" mass="40256">MRTSNITKGLGWVLVLGLTNAFPFEQRAASKSFAGSNEYFLHALPAADQKTYVETLAGWGVKVLRLWVTNVSAGCLKGSTDVQSVPALEDTVGTYDTTVLKALDDTLKLLSDNKIKAIISPHNANGLGGSAGCDAYCSKYGDSSTFYSSDDAKADYDKRIATILNFQSPNFGKAWKELSDVILAFDLENEPMITNVDKLQANDPDDWLCGRASAMRKVLGDSLIKTATGGVGGSQYCCDHEFNLLDKALKCDAIDIMSVHGYMSKASDWEYFISGDASVLDQANEAGKLVMVEEWGVSTDNQDNFDTQVKVFNDAGIPWLYWQVVPGKDQTESGAPSSCGYDGFEIGVNSGKGDVASAVGTANAADANQDWSGIV</sequence>
<comment type="catalytic activity">
    <reaction evidence="1">
        <text>Random hydrolysis of (1-&gt;4)-beta-D-mannosidic linkages in mannans, galactomannans and glucomannans.</text>
        <dbReference type="EC" id="3.2.1.78"/>
    </reaction>
</comment>
<dbReference type="EC" id="3.2.1.78" evidence="4"/>
<dbReference type="GO" id="GO:0046355">
    <property type="term" value="P:mannan catabolic process"/>
    <property type="evidence" value="ECO:0007669"/>
    <property type="project" value="UniProtKB-ARBA"/>
</dbReference>
<feature type="chain" id="PRO_5025684083" description="mannan endo-1,4-beta-mannosidase" evidence="10">
    <location>
        <begin position="22"/>
        <end position="375"/>
    </location>
</feature>
<evidence type="ECO:0000313" key="12">
    <source>
        <dbReference type="EMBL" id="KAF2111383.1"/>
    </source>
</evidence>
<dbReference type="SUPFAM" id="SSF51445">
    <property type="entry name" value="(Trans)glycosidases"/>
    <property type="match status" value="1"/>
</dbReference>
<evidence type="ECO:0000313" key="13">
    <source>
        <dbReference type="Proteomes" id="UP000799770"/>
    </source>
</evidence>
<keyword evidence="6 10" id="KW-0732">Signal</keyword>
<comment type="subcellular location">
    <subcellularLocation>
        <location evidence="2">Secreted</location>
    </subcellularLocation>
</comment>
<keyword evidence="13" id="KW-1185">Reference proteome</keyword>
<keyword evidence="7 9" id="KW-0378">Hydrolase</keyword>
<keyword evidence="8 9" id="KW-0326">Glycosidase</keyword>
<evidence type="ECO:0000256" key="1">
    <source>
        <dbReference type="ARBA" id="ARBA00001678"/>
    </source>
</evidence>
<gene>
    <name evidence="12" type="ORF">BDV96DRAFT_623532</name>
</gene>
<feature type="domain" description="Glycoside hydrolase family 5" evidence="11">
    <location>
        <begin position="45"/>
        <end position="324"/>
    </location>
</feature>
<dbReference type="OrthoDB" id="428177at2759"/>
<dbReference type="Proteomes" id="UP000799770">
    <property type="component" value="Unassembled WGS sequence"/>
</dbReference>
<dbReference type="InterPro" id="IPR045053">
    <property type="entry name" value="MAN-like"/>
</dbReference>
<evidence type="ECO:0000256" key="7">
    <source>
        <dbReference type="ARBA" id="ARBA00022801"/>
    </source>
</evidence>
<proteinExistence type="inferred from homology"/>
<evidence type="ECO:0000256" key="4">
    <source>
        <dbReference type="ARBA" id="ARBA00012706"/>
    </source>
</evidence>
<dbReference type="InterPro" id="IPR001547">
    <property type="entry name" value="Glyco_hydro_5"/>
</dbReference>
<evidence type="ECO:0000259" key="11">
    <source>
        <dbReference type="Pfam" id="PF00150"/>
    </source>
</evidence>
<dbReference type="GO" id="GO:0016985">
    <property type="term" value="F:mannan endo-1,4-beta-mannosidase activity"/>
    <property type="evidence" value="ECO:0007669"/>
    <property type="project" value="UniProtKB-EC"/>
</dbReference>
<dbReference type="PANTHER" id="PTHR31451">
    <property type="match status" value="1"/>
</dbReference>
<accession>A0A6A5YX13</accession>
<evidence type="ECO:0000256" key="3">
    <source>
        <dbReference type="ARBA" id="ARBA00005641"/>
    </source>
</evidence>
<keyword evidence="5" id="KW-0964">Secreted</keyword>
<dbReference type="InterPro" id="IPR017853">
    <property type="entry name" value="GH"/>
</dbReference>
<dbReference type="Pfam" id="PF00150">
    <property type="entry name" value="Cellulase"/>
    <property type="match status" value="1"/>
</dbReference>
<evidence type="ECO:0000256" key="2">
    <source>
        <dbReference type="ARBA" id="ARBA00004613"/>
    </source>
</evidence>
<protein>
    <recommendedName>
        <fullName evidence="4">mannan endo-1,4-beta-mannosidase</fullName>
        <ecNumber evidence="4">3.2.1.78</ecNumber>
    </recommendedName>
</protein>
<evidence type="ECO:0000256" key="8">
    <source>
        <dbReference type="ARBA" id="ARBA00023295"/>
    </source>
</evidence>
<dbReference type="GO" id="GO:0005576">
    <property type="term" value="C:extracellular region"/>
    <property type="evidence" value="ECO:0007669"/>
    <property type="project" value="UniProtKB-SubCell"/>
</dbReference>
<organism evidence="12 13">
    <name type="scientific">Lophiotrema nucula</name>
    <dbReference type="NCBI Taxonomy" id="690887"/>
    <lineage>
        <taxon>Eukaryota</taxon>
        <taxon>Fungi</taxon>
        <taxon>Dikarya</taxon>
        <taxon>Ascomycota</taxon>
        <taxon>Pezizomycotina</taxon>
        <taxon>Dothideomycetes</taxon>
        <taxon>Pleosporomycetidae</taxon>
        <taxon>Pleosporales</taxon>
        <taxon>Lophiotremataceae</taxon>
        <taxon>Lophiotrema</taxon>
    </lineage>
</organism>
<evidence type="ECO:0000256" key="10">
    <source>
        <dbReference type="SAM" id="SignalP"/>
    </source>
</evidence>
<name>A0A6A5YX13_9PLEO</name>
<dbReference type="PANTHER" id="PTHR31451:SF39">
    <property type="entry name" value="MANNAN ENDO-1,4-BETA-MANNOSIDASE 1"/>
    <property type="match status" value="1"/>
</dbReference>
<feature type="signal peptide" evidence="10">
    <location>
        <begin position="1"/>
        <end position="21"/>
    </location>
</feature>
<evidence type="ECO:0000256" key="9">
    <source>
        <dbReference type="RuleBase" id="RU361153"/>
    </source>
</evidence>
<dbReference type="EMBL" id="ML977334">
    <property type="protein sequence ID" value="KAF2111383.1"/>
    <property type="molecule type" value="Genomic_DNA"/>
</dbReference>